<reference evidence="2" key="2">
    <citation type="submission" date="2021-01" db="EMBL/GenBank/DDBJ databases">
        <authorList>
            <person name="Kang M."/>
        </authorList>
    </citation>
    <scope>NUCLEOTIDE SEQUENCE</scope>
    <source>
        <strain evidence="2">KACC 17527</strain>
    </source>
</reference>
<reference evidence="2" key="1">
    <citation type="journal article" date="2012" name="J. Microbiol. Biotechnol.">
        <title>Ramlibacter ginsenosidimutans sp. nov., with ginsenoside-converting activity.</title>
        <authorList>
            <person name="Wang L."/>
            <person name="An D.S."/>
            <person name="Kim S.G."/>
            <person name="Jin F.X."/>
            <person name="Kim S.C."/>
            <person name="Lee S.T."/>
            <person name="Im W.T."/>
        </authorList>
    </citation>
    <scope>NUCLEOTIDE SEQUENCE</scope>
    <source>
        <strain evidence="2">KACC 17527</strain>
    </source>
</reference>
<proteinExistence type="predicted"/>
<evidence type="ECO:0000256" key="1">
    <source>
        <dbReference type="SAM" id="SignalP"/>
    </source>
</evidence>
<keyword evidence="1" id="KW-0732">Signal</keyword>
<dbReference type="AlphaFoldDB" id="A0A934TV05"/>
<feature type="signal peptide" evidence="1">
    <location>
        <begin position="1"/>
        <end position="24"/>
    </location>
</feature>
<sequence>MKFQTLALAAAVSLGGLAAGQAFAQDRDVTVTHETPSGDVVTRHVHSGDGADGPVVHRSTRIVHPDGSVEWRRTTRVTHYAPVEPARAHRTVVIHRHYDPETGQMVVTRTVRRDID</sequence>
<dbReference type="Proteomes" id="UP000630528">
    <property type="component" value="Unassembled WGS sequence"/>
</dbReference>
<keyword evidence="3" id="KW-1185">Reference proteome</keyword>
<evidence type="ECO:0000313" key="3">
    <source>
        <dbReference type="Proteomes" id="UP000630528"/>
    </source>
</evidence>
<accession>A0A934TV05</accession>
<evidence type="ECO:0000313" key="2">
    <source>
        <dbReference type="EMBL" id="MBK6007252.1"/>
    </source>
</evidence>
<name>A0A934TV05_9BURK</name>
<protein>
    <submittedName>
        <fullName evidence="2">Uncharacterized protein</fullName>
    </submittedName>
</protein>
<comment type="caution">
    <text evidence="2">The sequence shown here is derived from an EMBL/GenBank/DDBJ whole genome shotgun (WGS) entry which is preliminary data.</text>
</comment>
<organism evidence="2 3">
    <name type="scientific">Ramlibacter ginsenosidimutans</name>
    <dbReference type="NCBI Taxonomy" id="502333"/>
    <lineage>
        <taxon>Bacteria</taxon>
        <taxon>Pseudomonadati</taxon>
        <taxon>Pseudomonadota</taxon>
        <taxon>Betaproteobacteria</taxon>
        <taxon>Burkholderiales</taxon>
        <taxon>Comamonadaceae</taxon>
        <taxon>Ramlibacter</taxon>
    </lineage>
</organism>
<feature type="chain" id="PRO_5037566199" evidence="1">
    <location>
        <begin position="25"/>
        <end position="116"/>
    </location>
</feature>
<dbReference type="RefSeq" id="WP_201172252.1">
    <property type="nucleotide sequence ID" value="NZ_JAEPWM010000005.1"/>
</dbReference>
<dbReference type="EMBL" id="JAEPWM010000005">
    <property type="protein sequence ID" value="MBK6007252.1"/>
    <property type="molecule type" value="Genomic_DNA"/>
</dbReference>
<gene>
    <name evidence="2" type="ORF">JJB11_14220</name>
</gene>